<keyword evidence="5" id="KW-1185">Reference proteome</keyword>
<dbReference type="EMBL" id="MU005779">
    <property type="protein sequence ID" value="KAF2705218.1"/>
    <property type="molecule type" value="Genomic_DNA"/>
</dbReference>
<feature type="compositionally biased region" description="Basic residues" evidence="2">
    <location>
        <begin position="39"/>
        <end position="60"/>
    </location>
</feature>
<feature type="region of interest" description="Disordered" evidence="2">
    <location>
        <begin position="322"/>
        <end position="343"/>
    </location>
</feature>
<evidence type="ECO:0000256" key="1">
    <source>
        <dbReference type="SAM" id="Coils"/>
    </source>
</evidence>
<evidence type="ECO:0000256" key="2">
    <source>
        <dbReference type="SAM" id="MobiDB-lite"/>
    </source>
</evidence>
<dbReference type="OrthoDB" id="5419542at2759"/>
<feature type="coiled-coil region" evidence="1">
    <location>
        <begin position="213"/>
        <end position="251"/>
    </location>
</feature>
<keyword evidence="3" id="KW-1133">Transmembrane helix</keyword>
<accession>A0A6G1JXE6</accession>
<gene>
    <name evidence="4" type="ORF">K504DRAFT_471730</name>
</gene>
<sequence length="359" mass="40381">MESLNSSTGPNKLRSTGPTLFEPISSTSRVKTDPQGTAKRSHLPSLHHHTHRHHHTRHAKGTVQSAVQLHAPTSFGDLLKQASRSSHNSPSHSRRESIAVTTPDRNEDVYYKAAHAQKPVGPEDVSRERAMVKVREEELRAAMQKLSEQSFKTSRDLDDTYYSILEKVSSLRQTIASLQELCGLTKELHDTFESDTQELVEETRGQFEGFNDFETQQEQVTALEDRIKAGKQKADKLTAKLENTRRRVEARAKLEAEWEATTSRRLRILWGILGSIAGLMLVAILVHQLKPTSVPKKHLDFSSRDDILNAPIPEVAKEALMKTATTKSKSKSKSRKETPVSRAVKDIKDDDGLRIFDEL</sequence>
<evidence type="ECO:0000313" key="5">
    <source>
        <dbReference type="Proteomes" id="UP000799428"/>
    </source>
</evidence>
<feature type="compositionally biased region" description="Polar residues" evidence="2">
    <location>
        <begin position="1"/>
        <end position="29"/>
    </location>
</feature>
<evidence type="ECO:0000313" key="4">
    <source>
        <dbReference type="EMBL" id="KAF2705218.1"/>
    </source>
</evidence>
<keyword evidence="3" id="KW-0472">Membrane</keyword>
<feature type="transmembrane region" description="Helical" evidence="3">
    <location>
        <begin position="268"/>
        <end position="287"/>
    </location>
</feature>
<evidence type="ECO:0000256" key="3">
    <source>
        <dbReference type="SAM" id="Phobius"/>
    </source>
</evidence>
<name>A0A6G1JXE6_9PLEO</name>
<proteinExistence type="predicted"/>
<dbReference type="AlphaFoldDB" id="A0A6G1JXE6"/>
<feature type="region of interest" description="Disordered" evidence="2">
    <location>
        <begin position="80"/>
        <end position="106"/>
    </location>
</feature>
<organism evidence="4 5">
    <name type="scientific">Pleomassaria siparia CBS 279.74</name>
    <dbReference type="NCBI Taxonomy" id="1314801"/>
    <lineage>
        <taxon>Eukaryota</taxon>
        <taxon>Fungi</taxon>
        <taxon>Dikarya</taxon>
        <taxon>Ascomycota</taxon>
        <taxon>Pezizomycotina</taxon>
        <taxon>Dothideomycetes</taxon>
        <taxon>Pleosporomycetidae</taxon>
        <taxon>Pleosporales</taxon>
        <taxon>Pleomassariaceae</taxon>
        <taxon>Pleomassaria</taxon>
    </lineage>
</organism>
<keyword evidence="3" id="KW-0812">Transmembrane</keyword>
<keyword evidence="1" id="KW-0175">Coiled coil</keyword>
<protein>
    <submittedName>
        <fullName evidence="4">Uncharacterized protein</fullName>
    </submittedName>
</protein>
<dbReference type="Proteomes" id="UP000799428">
    <property type="component" value="Unassembled WGS sequence"/>
</dbReference>
<feature type="region of interest" description="Disordered" evidence="2">
    <location>
        <begin position="1"/>
        <end position="63"/>
    </location>
</feature>
<reference evidence="4" key="1">
    <citation type="journal article" date="2020" name="Stud. Mycol.">
        <title>101 Dothideomycetes genomes: a test case for predicting lifestyles and emergence of pathogens.</title>
        <authorList>
            <person name="Haridas S."/>
            <person name="Albert R."/>
            <person name="Binder M."/>
            <person name="Bloem J."/>
            <person name="Labutti K."/>
            <person name="Salamov A."/>
            <person name="Andreopoulos B."/>
            <person name="Baker S."/>
            <person name="Barry K."/>
            <person name="Bills G."/>
            <person name="Bluhm B."/>
            <person name="Cannon C."/>
            <person name="Castanera R."/>
            <person name="Culley D."/>
            <person name="Daum C."/>
            <person name="Ezra D."/>
            <person name="Gonzalez J."/>
            <person name="Henrissat B."/>
            <person name="Kuo A."/>
            <person name="Liang C."/>
            <person name="Lipzen A."/>
            <person name="Lutzoni F."/>
            <person name="Magnuson J."/>
            <person name="Mondo S."/>
            <person name="Nolan M."/>
            <person name="Ohm R."/>
            <person name="Pangilinan J."/>
            <person name="Park H.-J."/>
            <person name="Ramirez L."/>
            <person name="Alfaro M."/>
            <person name="Sun H."/>
            <person name="Tritt A."/>
            <person name="Yoshinaga Y."/>
            <person name="Zwiers L.-H."/>
            <person name="Turgeon B."/>
            <person name="Goodwin S."/>
            <person name="Spatafora J."/>
            <person name="Crous P."/>
            <person name="Grigoriev I."/>
        </authorList>
    </citation>
    <scope>NUCLEOTIDE SEQUENCE</scope>
    <source>
        <strain evidence="4">CBS 279.74</strain>
    </source>
</reference>